<feature type="transmembrane region" description="Helical" evidence="7">
    <location>
        <begin position="331"/>
        <end position="356"/>
    </location>
</feature>
<dbReference type="AlphaFoldDB" id="A0A7D5KBE0"/>
<dbReference type="InterPro" id="IPR000515">
    <property type="entry name" value="MetI-like"/>
</dbReference>
<dbReference type="InterPro" id="IPR035906">
    <property type="entry name" value="MetI-like_sf"/>
</dbReference>
<keyword evidence="6 7" id="KW-0472">Membrane</keyword>
<dbReference type="Proteomes" id="UP000509241">
    <property type="component" value="Chromosome"/>
</dbReference>
<feature type="domain" description="ABC transmembrane type-1" evidence="9">
    <location>
        <begin position="143"/>
        <end position="357"/>
    </location>
</feature>
<keyword evidence="4 7" id="KW-0812">Transmembrane</keyword>
<protein>
    <submittedName>
        <fullName evidence="10">Sugar ABC transporter permease</fullName>
    </submittedName>
</protein>
<feature type="region of interest" description="Disordered" evidence="8">
    <location>
        <begin position="1"/>
        <end position="38"/>
    </location>
</feature>
<dbReference type="PANTHER" id="PTHR43005">
    <property type="entry name" value="BLR7065 PROTEIN"/>
    <property type="match status" value="1"/>
</dbReference>
<dbReference type="Gene3D" id="1.10.3720.10">
    <property type="entry name" value="MetI-like"/>
    <property type="match status" value="1"/>
</dbReference>
<dbReference type="CDD" id="cd06261">
    <property type="entry name" value="TM_PBP2"/>
    <property type="match status" value="1"/>
</dbReference>
<accession>A0A7D5KBE0</accession>
<evidence type="ECO:0000259" key="9">
    <source>
        <dbReference type="PROSITE" id="PS50928"/>
    </source>
</evidence>
<feature type="transmembrane region" description="Helical" evidence="7">
    <location>
        <begin position="229"/>
        <end position="253"/>
    </location>
</feature>
<evidence type="ECO:0000256" key="4">
    <source>
        <dbReference type="ARBA" id="ARBA00022692"/>
    </source>
</evidence>
<comment type="similarity">
    <text evidence="7">Belongs to the binding-protein-dependent transport system permease family.</text>
</comment>
<keyword evidence="5 7" id="KW-1133">Transmembrane helix</keyword>
<evidence type="ECO:0000313" key="10">
    <source>
        <dbReference type="EMBL" id="QLG47736.1"/>
    </source>
</evidence>
<evidence type="ECO:0000256" key="8">
    <source>
        <dbReference type="SAM" id="MobiDB-lite"/>
    </source>
</evidence>
<comment type="subcellular location">
    <subcellularLocation>
        <location evidence="1 7">Cell membrane</location>
        <topology evidence="1 7">Multi-pass membrane protein</topology>
    </subcellularLocation>
</comment>
<dbReference type="Pfam" id="PF00528">
    <property type="entry name" value="BPD_transp_1"/>
    <property type="match status" value="1"/>
</dbReference>
<gene>
    <name evidence="10" type="ORF">HYG82_02165</name>
</gene>
<dbReference type="OrthoDB" id="195548at2157"/>
<sequence>MTTEPTDGAQSGAEPETGAETITDGGTLTGGDMERSRERDRTGNAVINWMENLSEAAYAYLLLLPAFALLALIAFYPLLRTFVMSLRADQTRGIDPLGAFVGVENYVDILTGNARLARQFLDVGLTSSFPFVELGTQFFQQALFVTLAFAVISVVLETVIGFGQAYVLDQDFRGRRWVRVAIILPWAVPIVIQGMIFFLLFQPTVGFGSDLMQSLGIFSATPLANSRDAFIIILVADIWKSSAFMALLILAGLQSIDRSLYDVARVAGASPWQRFKMITLPLVMPALLVAMLFRTMDAMRVFGLIESTAGCTTVPSLTCLVVEAMFGGTRIFATAAAVAFATALVIGLIISIYVLLFRDTEGGMY</sequence>
<proteinExistence type="inferred from homology"/>
<reference evidence="10 11" key="1">
    <citation type="submission" date="2020-07" db="EMBL/GenBank/DDBJ databases">
        <authorList>
            <person name="Cui H."/>
        </authorList>
    </citation>
    <scope>NUCLEOTIDE SEQUENCE [LARGE SCALE GENOMIC DNA]</scope>
    <source>
        <strain evidence="10 11">YPL8</strain>
    </source>
</reference>
<organism evidence="10 11">
    <name type="scientific">Natrinema halophilum</name>
    <dbReference type="NCBI Taxonomy" id="1699371"/>
    <lineage>
        <taxon>Archaea</taxon>
        <taxon>Methanobacteriati</taxon>
        <taxon>Methanobacteriota</taxon>
        <taxon>Stenosarchaea group</taxon>
        <taxon>Halobacteria</taxon>
        <taxon>Halobacteriales</taxon>
        <taxon>Natrialbaceae</taxon>
        <taxon>Natrinema</taxon>
    </lineage>
</organism>
<evidence type="ECO:0000256" key="3">
    <source>
        <dbReference type="ARBA" id="ARBA00022475"/>
    </source>
</evidence>
<name>A0A7D5KBE0_9EURY</name>
<dbReference type="PANTHER" id="PTHR43005:SF1">
    <property type="entry name" value="SPERMIDINE_PUTRESCINE TRANSPORT SYSTEM PERMEASE PROTEIN"/>
    <property type="match status" value="1"/>
</dbReference>
<evidence type="ECO:0000256" key="2">
    <source>
        <dbReference type="ARBA" id="ARBA00022448"/>
    </source>
</evidence>
<dbReference type="PROSITE" id="PS50928">
    <property type="entry name" value="ABC_TM1"/>
    <property type="match status" value="1"/>
</dbReference>
<feature type="transmembrane region" description="Helical" evidence="7">
    <location>
        <begin position="274"/>
        <end position="293"/>
    </location>
</feature>
<evidence type="ECO:0000256" key="7">
    <source>
        <dbReference type="RuleBase" id="RU363032"/>
    </source>
</evidence>
<keyword evidence="3" id="KW-1003">Cell membrane</keyword>
<dbReference type="SUPFAM" id="SSF161098">
    <property type="entry name" value="MetI-like"/>
    <property type="match status" value="1"/>
</dbReference>
<evidence type="ECO:0000256" key="1">
    <source>
        <dbReference type="ARBA" id="ARBA00004651"/>
    </source>
</evidence>
<keyword evidence="2 7" id="KW-0813">Transport</keyword>
<feature type="transmembrane region" description="Helical" evidence="7">
    <location>
        <begin position="142"/>
        <end position="168"/>
    </location>
</feature>
<evidence type="ECO:0000256" key="5">
    <source>
        <dbReference type="ARBA" id="ARBA00022989"/>
    </source>
</evidence>
<evidence type="ECO:0000313" key="11">
    <source>
        <dbReference type="Proteomes" id="UP000509241"/>
    </source>
</evidence>
<dbReference type="KEGG" id="haly:HYG82_02165"/>
<dbReference type="EMBL" id="CP058601">
    <property type="protein sequence ID" value="QLG47736.1"/>
    <property type="molecule type" value="Genomic_DNA"/>
</dbReference>
<dbReference type="GO" id="GO:0055085">
    <property type="term" value="P:transmembrane transport"/>
    <property type="evidence" value="ECO:0007669"/>
    <property type="project" value="InterPro"/>
</dbReference>
<evidence type="ECO:0000256" key="6">
    <source>
        <dbReference type="ARBA" id="ARBA00023136"/>
    </source>
</evidence>
<dbReference type="GO" id="GO:0005886">
    <property type="term" value="C:plasma membrane"/>
    <property type="evidence" value="ECO:0007669"/>
    <property type="project" value="UniProtKB-SubCell"/>
</dbReference>
<keyword evidence="11" id="KW-1185">Reference proteome</keyword>
<feature type="transmembrane region" description="Helical" evidence="7">
    <location>
        <begin position="57"/>
        <end position="79"/>
    </location>
</feature>
<feature type="transmembrane region" description="Helical" evidence="7">
    <location>
        <begin position="180"/>
        <end position="201"/>
    </location>
</feature>